<keyword evidence="3" id="KW-1185">Reference proteome</keyword>
<reference evidence="2" key="1">
    <citation type="journal article" date="2022" name="bioRxiv">
        <title>Sequencing and chromosome-scale assembly of the giantPleurodeles waltlgenome.</title>
        <authorList>
            <person name="Brown T."/>
            <person name="Elewa A."/>
            <person name="Iarovenko S."/>
            <person name="Subramanian E."/>
            <person name="Araus A.J."/>
            <person name="Petzold A."/>
            <person name="Susuki M."/>
            <person name="Suzuki K.-i.T."/>
            <person name="Hayashi T."/>
            <person name="Toyoda A."/>
            <person name="Oliveira C."/>
            <person name="Osipova E."/>
            <person name="Leigh N.D."/>
            <person name="Simon A."/>
            <person name="Yun M.H."/>
        </authorList>
    </citation>
    <scope>NUCLEOTIDE SEQUENCE</scope>
    <source>
        <strain evidence="2">20211129_DDA</strain>
        <tissue evidence="2">Liver</tissue>
    </source>
</reference>
<evidence type="ECO:0000313" key="2">
    <source>
        <dbReference type="EMBL" id="KAJ1136842.1"/>
    </source>
</evidence>
<feature type="compositionally biased region" description="Polar residues" evidence="1">
    <location>
        <begin position="39"/>
        <end position="48"/>
    </location>
</feature>
<sequence>MKMQGCMSISFFNTAIDFQNDRATPLMAKEKMYVQSPSDGLLLQSTDPPNCEDENPLSYPGAEGQRQRLRAFFGLNTGAGSAEGGETDGSRGSSRTTEDGRREDVADSSRSGDRDRDPESSTSGAEGAQRVFRPRLGKSVAPSGGWLS</sequence>
<feature type="region of interest" description="Disordered" evidence="1">
    <location>
        <begin position="39"/>
        <end position="148"/>
    </location>
</feature>
<evidence type="ECO:0000256" key="1">
    <source>
        <dbReference type="SAM" id="MobiDB-lite"/>
    </source>
</evidence>
<proteinExistence type="predicted"/>
<organism evidence="2 3">
    <name type="scientific">Pleurodeles waltl</name>
    <name type="common">Iberian ribbed newt</name>
    <dbReference type="NCBI Taxonomy" id="8319"/>
    <lineage>
        <taxon>Eukaryota</taxon>
        <taxon>Metazoa</taxon>
        <taxon>Chordata</taxon>
        <taxon>Craniata</taxon>
        <taxon>Vertebrata</taxon>
        <taxon>Euteleostomi</taxon>
        <taxon>Amphibia</taxon>
        <taxon>Batrachia</taxon>
        <taxon>Caudata</taxon>
        <taxon>Salamandroidea</taxon>
        <taxon>Salamandridae</taxon>
        <taxon>Pleurodelinae</taxon>
        <taxon>Pleurodeles</taxon>
    </lineage>
</organism>
<evidence type="ECO:0000313" key="3">
    <source>
        <dbReference type="Proteomes" id="UP001066276"/>
    </source>
</evidence>
<comment type="caution">
    <text evidence="2">The sequence shown here is derived from an EMBL/GenBank/DDBJ whole genome shotgun (WGS) entry which is preliminary data.</text>
</comment>
<name>A0AAV7Q8G9_PLEWA</name>
<accession>A0AAV7Q8G9</accession>
<gene>
    <name evidence="2" type="ORF">NDU88_003256</name>
</gene>
<protein>
    <submittedName>
        <fullName evidence="2">Uncharacterized protein</fullName>
    </submittedName>
</protein>
<dbReference type="EMBL" id="JANPWB010000010">
    <property type="protein sequence ID" value="KAJ1136842.1"/>
    <property type="molecule type" value="Genomic_DNA"/>
</dbReference>
<dbReference type="AlphaFoldDB" id="A0AAV7Q8G9"/>
<feature type="compositionally biased region" description="Basic and acidic residues" evidence="1">
    <location>
        <begin position="96"/>
        <end position="119"/>
    </location>
</feature>
<dbReference type="Proteomes" id="UP001066276">
    <property type="component" value="Chromosome 6"/>
</dbReference>